<keyword evidence="5 7" id="KW-1133">Transmembrane helix</keyword>
<comment type="similarity">
    <text evidence="2">Belongs to the UPF0718 family.</text>
</comment>
<evidence type="ECO:0000256" key="2">
    <source>
        <dbReference type="ARBA" id="ARBA00006386"/>
    </source>
</evidence>
<dbReference type="AlphaFoldDB" id="A0A9X3N1I6"/>
<dbReference type="Proteomes" id="UP001149140">
    <property type="component" value="Unassembled WGS sequence"/>
</dbReference>
<comment type="caution">
    <text evidence="8">The sequence shown here is derived from an EMBL/GenBank/DDBJ whole genome shotgun (WGS) entry which is preliminary data.</text>
</comment>
<name>A0A9X3N1I6_9ACTN</name>
<dbReference type="InterPro" id="IPR005524">
    <property type="entry name" value="DUF318"/>
</dbReference>
<feature type="transmembrane region" description="Helical" evidence="7">
    <location>
        <begin position="265"/>
        <end position="284"/>
    </location>
</feature>
<organism evidence="8 9">
    <name type="scientific">Solirubrobacter ginsenosidimutans</name>
    <dbReference type="NCBI Taxonomy" id="490573"/>
    <lineage>
        <taxon>Bacteria</taxon>
        <taxon>Bacillati</taxon>
        <taxon>Actinomycetota</taxon>
        <taxon>Thermoleophilia</taxon>
        <taxon>Solirubrobacterales</taxon>
        <taxon>Solirubrobacteraceae</taxon>
        <taxon>Solirubrobacter</taxon>
    </lineage>
</organism>
<keyword evidence="3" id="KW-1003">Cell membrane</keyword>
<gene>
    <name evidence="8" type="ORF">OM076_23465</name>
</gene>
<evidence type="ECO:0000313" key="8">
    <source>
        <dbReference type="EMBL" id="MDA0163253.1"/>
    </source>
</evidence>
<evidence type="ECO:0000256" key="6">
    <source>
        <dbReference type="ARBA" id="ARBA00023136"/>
    </source>
</evidence>
<feature type="transmembrane region" description="Helical" evidence="7">
    <location>
        <begin position="352"/>
        <end position="372"/>
    </location>
</feature>
<sequence length="442" mass="45437">MAGLLINARVPRLRVPGIAALGAAVALSPYVWMESWRGLGFSPAYVPFHLWCWLPFVVLAALAGGLDRRAAALLGAALVAGTVAAVQLSQTLDPSDRALGVALPGLLTLGVAGTWGVLSRRRRSVAIGGFALIALLIAAGRLLQVGDLARVQTFLVIGTSIAVEALPFVLLGAAVSAAIEVFVPERWFAAIARLPLPLQIPGVALAGLAMPVCECGSVPVARRLIVRGAHPAAGIAFMLAAPVINPVVLFSTAVAYRGRGALEMVIGRATLGLVVALAAGTLIARGGAGKLVDNARAHDPGHEHHHHGDGRARGFVDHLAADLLLMGRFIVLGAALAAAMQTVIPQSVFTGVLTSPVIGALLMIVLAFFLSLCSEADAFVAVSFIQFPLGPQLAFLAAGPVLDTKLALLYGGTFGRAFVLKLALVVVPVVVAGSMVFQAVAG</sequence>
<proteinExistence type="inferred from homology"/>
<feature type="transmembrane region" description="Helical" evidence="7">
    <location>
        <begin position="125"/>
        <end position="143"/>
    </location>
</feature>
<reference evidence="8" key="1">
    <citation type="submission" date="2022-10" db="EMBL/GenBank/DDBJ databases">
        <title>The WGS of Solirubrobacter ginsenosidimutans DSM 21036.</title>
        <authorList>
            <person name="Jiang Z."/>
        </authorList>
    </citation>
    <scope>NUCLEOTIDE SEQUENCE</scope>
    <source>
        <strain evidence="8">DSM 21036</strain>
    </source>
</reference>
<accession>A0A9X3N1I6</accession>
<protein>
    <submittedName>
        <fullName evidence="8">Permease</fullName>
    </submittedName>
</protein>
<feature type="transmembrane region" description="Helical" evidence="7">
    <location>
        <begin position="12"/>
        <end position="32"/>
    </location>
</feature>
<keyword evidence="6 7" id="KW-0472">Membrane</keyword>
<feature type="transmembrane region" description="Helical" evidence="7">
    <location>
        <begin position="319"/>
        <end position="340"/>
    </location>
</feature>
<evidence type="ECO:0000256" key="1">
    <source>
        <dbReference type="ARBA" id="ARBA00004651"/>
    </source>
</evidence>
<keyword evidence="9" id="KW-1185">Reference proteome</keyword>
<feature type="transmembrane region" description="Helical" evidence="7">
    <location>
        <begin position="232"/>
        <end position="256"/>
    </location>
</feature>
<comment type="subcellular location">
    <subcellularLocation>
        <location evidence="1">Cell membrane</location>
        <topology evidence="1">Multi-pass membrane protein</topology>
    </subcellularLocation>
</comment>
<evidence type="ECO:0000256" key="5">
    <source>
        <dbReference type="ARBA" id="ARBA00022989"/>
    </source>
</evidence>
<evidence type="ECO:0000256" key="3">
    <source>
        <dbReference type="ARBA" id="ARBA00022475"/>
    </source>
</evidence>
<feature type="transmembrane region" description="Helical" evidence="7">
    <location>
        <begin position="378"/>
        <end position="398"/>
    </location>
</feature>
<dbReference type="PANTHER" id="PTHR34184">
    <property type="entry name" value="UPF0718 PROTEIN YCGR"/>
    <property type="match status" value="1"/>
</dbReference>
<dbReference type="PANTHER" id="PTHR34184:SF4">
    <property type="entry name" value="UPF0718 PROTEIN YCGR"/>
    <property type="match status" value="1"/>
</dbReference>
<dbReference type="InterPro" id="IPR052923">
    <property type="entry name" value="UPF0718"/>
</dbReference>
<evidence type="ECO:0000313" key="9">
    <source>
        <dbReference type="Proteomes" id="UP001149140"/>
    </source>
</evidence>
<dbReference type="GO" id="GO:0005886">
    <property type="term" value="C:plasma membrane"/>
    <property type="evidence" value="ECO:0007669"/>
    <property type="project" value="UniProtKB-SubCell"/>
</dbReference>
<dbReference type="Pfam" id="PF03773">
    <property type="entry name" value="ArsP_1"/>
    <property type="match status" value="1"/>
</dbReference>
<feature type="transmembrane region" description="Helical" evidence="7">
    <location>
        <begin position="155"/>
        <end position="182"/>
    </location>
</feature>
<keyword evidence="4 7" id="KW-0812">Transmembrane</keyword>
<feature type="transmembrane region" description="Helical" evidence="7">
    <location>
        <begin position="70"/>
        <end position="92"/>
    </location>
</feature>
<feature type="transmembrane region" description="Helical" evidence="7">
    <location>
        <begin position="98"/>
        <end position="118"/>
    </location>
</feature>
<dbReference type="RefSeq" id="WP_270042496.1">
    <property type="nucleotide sequence ID" value="NZ_JAPDOD010000023.1"/>
</dbReference>
<evidence type="ECO:0000256" key="7">
    <source>
        <dbReference type="SAM" id="Phobius"/>
    </source>
</evidence>
<feature type="transmembrane region" description="Helical" evidence="7">
    <location>
        <begin position="44"/>
        <end position="63"/>
    </location>
</feature>
<feature type="transmembrane region" description="Helical" evidence="7">
    <location>
        <begin position="418"/>
        <end position="441"/>
    </location>
</feature>
<evidence type="ECO:0000256" key="4">
    <source>
        <dbReference type="ARBA" id="ARBA00022692"/>
    </source>
</evidence>
<dbReference type="EMBL" id="JAPDOD010000023">
    <property type="protein sequence ID" value="MDA0163253.1"/>
    <property type="molecule type" value="Genomic_DNA"/>
</dbReference>